<reference evidence="11 12" key="1">
    <citation type="submission" date="2019-03" db="EMBL/GenBank/DDBJ databases">
        <title>Nitrincola sp. nov. isolated from an Indian soda lake.</title>
        <authorList>
            <person name="Joshi A."/>
            <person name="Thite S.V."/>
            <person name="Joseph N."/>
            <person name="Dhotre D."/>
            <person name="Moorthy M."/>
            <person name="Shouche Y.S."/>
        </authorList>
    </citation>
    <scope>NUCLEOTIDE SEQUENCE [LARGE SCALE GENOMIC DNA]</scope>
    <source>
        <strain evidence="11 12">MEB193</strain>
    </source>
</reference>
<evidence type="ECO:0000256" key="5">
    <source>
        <dbReference type="ARBA" id="ARBA00022741"/>
    </source>
</evidence>
<accession>A0A5A9W851</accession>
<dbReference type="GO" id="GO:0005829">
    <property type="term" value="C:cytosol"/>
    <property type="evidence" value="ECO:0007669"/>
    <property type="project" value="TreeGrafter"/>
</dbReference>
<dbReference type="InterPro" id="IPR007370">
    <property type="entry name" value="Glu_cys_ligase"/>
</dbReference>
<dbReference type="InterPro" id="IPR006334">
    <property type="entry name" value="Glut_cys_ligase"/>
</dbReference>
<comment type="caution">
    <text evidence="11">The sequence shown here is derived from an EMBL/GenBank/DDBJ whole genome shotgun (WGS) entry which is preliminary data.</text>
</comment>
<name>A0A5A9W851_9GAMM</name>
<dbReference type="AlphaFoldDB" id="A0A5A9W851"/>
<evidence type="ECO:0000256" key="6">
    <source>
        <dbReference type="ARBA" id="ARBA00022840"/>
    </source>
</evidence>
<evidence type="ECO:0000256" key="3">
    <source>
        <dbReference type="ARBA" id="ARBA00022598"/>
    </source>
</evidence>
<evidence type="ECO:0000256" key="8">
    <source>
        <dbReference type="HAMAP-Rule" id="MF_00578"/>
    </source>
</evidence>
<dbReference type="OrthoDB" id="9803907at2"/>
<gene>
    <name evidence="8" type="primary">gshA</name>
    <name evidence="11" type="ORF">E1H14_00080</name>
</gene>
<dbReference type="SUPFAM" id="SSF55931">
    <property type="entry name" value="Glutamine synthetase/guanido kinase"/>
    <property type="match status" value="1"/>
</dbReference>
<comment type="catalytic activity">
    <reaction evidence="7 8 9">
        <text>L-cysteine + L-glutamate + ATP = gamma-L-glutamyl-L-cysteine + ADP + phosphate + H(+)</text>
        <dbReference type="Rhea" id="RHEA:13285"/>
        <dbReference type="ChEBI" id="CHEBI:15378"/>
        <dbReference type="ChEBI" id="CHEBI:29985"/>
        <dbReference type="ChEBI" id="CHEBI:30616"/>
        <dbReference type="ChEBI" id="CHEBI:35235"/>
        <dbReference type="ChEBI" id="CHEBI:43474"/>
        <dbReference type="ChEBI" id="CHEBI:58173"/>
        <dbReference type="ChEBI" id="CHEBI:456216"/>
        <dbReference type="EC" id="6.3.2.2"/>
    </reaction>
</comment>
<dbReference type="EMBL" id="SMRS01000001">
    <property type="protein sequence ID" value="KAA0876179.1"/>
    <property type="molecule type" value="Genomic_DNA"/>
</dbReference>
<dbReference type="PANTHER" id="PTHR38761:SF1">
    <property type="entry name" value="GLUTAMATE--CYSTEINE LIGASE"/>
    <property type="match status" value="1"/>
</dbReference>
<keyword evidence="6 8" id="KW-0067">ATP-binding</keyword>
<feature type="domain" description="Glutamate--cysteine ligase" evidence="10">
    <location>
        <begin position="10"/>
        <end position="381"/>
    </location>
</feature>
<sequence length="522" mass="59261">MLAKLEQHLNELVQTGQHRLLTQLQHGLEKEGLRVDLQGHLSQKGHPRGLGSALTHSEITTDYSEALLEFITPVFQDPGAMLNHLGDLHRFSYEMMPDELIWAGSMPCHIASEAEIPIAYYGESNVGKLKHIYRVGLQHRYGKMMQTIAGIHYNFSLPEQLWPAYQTLVGQEGDPVAFRSDCYFRMIRNFRRFSWLLLYLFGASPALCQSFLKGREHRLESLSPDTLYLPYATSLRMSDLGYSNRVQSSLNICFNHLSTYTQSLMQAIRTPHPTYEQLGVKVGEAYRQLNTSILQIENEYYSDIRPKRVAESGEKPIHALRTRGVQYIEVRNTDINPLLPLGISSEQMDFMDAFLVTCLLCDDRELSMTECNIIAENQKRVVNLGRAPGLILLDERGGEISRDQLGLDILRQIELTAQVMDEAHGAERFSRAVAAQFEKLKHPALTPSAQVLADLSAAGGSYQEWMLRLSQQHRQTLLREPLCPNLRANLISEAQASLQEQASIEAADTLPFDEFLQRYNQQ</sequence>
<evidence type="ECO:0000256" key="7">
    <source>
        <dbReference type="ARBA" id="ARBA00048819"/>
    </source>
</evidence>
<dbReference type="GO" id="GO:0004357">
    <property type="term" value="F:glutamate-cysteine ligase activity"/>
    <property type="evidence" value="ECO:0007669"/>
    <property type="project" value="UniProtKB-UniRule"/>
</dbReference>
<dbReference type="GO" id="GO:0006750">
    <property type="term" value="P:glutathione biosynthetic process"/>
    <property type="evidence" value="ECO:0007669"/>
    <property type="project" value="UniProtKB-UniRule"/>
</dbReference>
<dbReference type="Proteomes" id="UP000325302">
    <property type="component" value="Unassembled WGS sequence"/>
</dbReference>
<keyword evidence="12" id="KW-1185">Reference proteome</keyword>
<dbReference type="HAMAP" id="MF_00578">
    <property type="entry name" value="Glu_cys_ligase"/>
    <property type="match status" value="1"/>
</dbReference>
<evidence type="ECO:0000256" key="4">
    <source>
        <dbReference type="ARBA" id="ARBA00022684"/>
    </source>
</evidence>
<evidence type="ECO:0000259" key="10">
    <source>
        <dbReference type="Pfam" id="PF04262"/>
    </source>
</evidence>
<dbReference type="UniPathway" id="UPA00142">
    <property type="reaction ID" value="UER00209"/>
</dbReference>
<keyword evidence="4 8" id="KW-0317">Glutathione biosynthesis</keyword>
<keyword evidence="5 8" id="KW-0547">Nucleotide-binding</keyword>
<dbReference type="NCBIfam" id="TIGR01434">
    <property type="entry name" value="glu_cys_ligase"/>
    <property type="match status" value="1"/>
</dbReference>
<evidence type="ECO:0000313" key="12">
    <source>
        <dbReference type="Proteomes" id="UP000325302"/>
    </source>
</evidence>
<dbReference type="Gene3D" id="3.30.590.20">
    <property type="match status" value="1"/>
</dbReference>
<evidence type="ECO:0000256" key="1">
    <source>
        <dbReference type="ARBA" id="ARBA00005006"/>
    </source>
</evidence>
<dbReference type="GO" id="GO:0005524">
    <property type="term" value="F:ATP binding"/>
    <property type="evidence" value="ECO:0007669"/>
    <property type="project" value="UniProtKB-KW"/>
</dbReference>
<dbReference type="RefSeq" id="WP_149389433.1">
    <property type="nucleotide sequence ID" value="NZ_SMRS01000001.1"/>
</dbReference>
<dbReference type="EC" id="6.3.2.2" evidence="8"/>
<evidence type="ECO:0000313" key="11">
    <source>
        <dbReference type="EMBL" id="KAA0876179.1"/>
    </source>
</evidence>
<evidence type="ECO:0000256" key="2">
    <source>
        <dbReference type="ARBA" id="ARBA00008772"/>
    </source>
</evidence>
<keyword evidence="3 8" id="KW-0436">Ligase</keyword>
<proteinExistence type="inferred from homology"/>
<dbReference type="InterPro" id="IPR014746">
    <property type="entry name" value="Gln_synth/guanido_kin_cat_dom"/>
</dbReference>
<dbReference type="GO" id="GO:0046872">
    <property type="term" value="F:metal ion binding"/>
    <property type="evidence" value="ECO:0007669"/>
    <property type="project" value="TreeGrafter"/>
</dbReference>
<organism evidence="11 12">
    <name type="scientific">Nitrincola tapanii</name>
    <dbReference type="NCBI Taxonomy" id="1708751"/>
    <lineage>
        <taxon>Bacteria</taxon>
        <taxon>Pseudomonadati</taxon>
        <taxon>Pseudomonadota</taxon>
        <taxon>Gammaproteobacteria</taxon>
        <taxon>Oceanospirillales</taxon>
        <taxon>Oceanospirillaceae</taxon>
        <taxon>Nitrincola</taxon>
    </lineage>
</organism>
<evidence type="ECO:0000256" key="9">
    <source>
        <dbReference type="RuleBase" id="RU004391"/>
    </source>
</evidence>
<dbReference type="Pfam" id="PF04262">
    <property type="entry name" value="Glu_cys_ligase"/>
    <property type="match status" value="1"/>
</dbReference>
<comment type="pathway">
    <text evidence="1 8 9">Sulfur metabolism; glutathione biosynthesis; glutathione from L-cysteine and L-glutamate: step 1/2.</text>
</comment>
<protein>
    <recommendedName>
        <fullName evidence="8">Glutamate--cysteine ligase</fullName>
        <ecNumber evidence="8">6.3.2.2</ecNumber>
    </recommendedName>
    <alternativeName>
        <fullName evidence="8">Gamma-ECS</fullName>
        <shortName evidence="8">GCS</shortName>
    </alternativeName>
    <alternativeName>
        <fullName evidence="8">Gamma-glutamylcysteine synthetase</fullName>
    </alternativeName>
</protein>
<comment type="similarity">
    <text evidence="2 8">Belongs to the glutamate--cysteine ligase type 1 family. Type 1 subfamily.</text>
</comment>
<dbReference type="PANTHER" id="PTHR38761">
    <property type="entry name" value="GLUTAMATE--CYSTEINE LIGASE"/>
    <property type="match status" value="1"/>
</dbReference>